<dbReference type="RefSeq" id="XP_008030629.1">
    <property type="nucleotide sequence ID" value="XM_008032438.1"/>
</dbReference>
<name>R0I806_EXST2</name>
<feature type="region of interest" description="Disordered" evidence="1">
    <location>
        <begin position="1"/>
        <end position="23"/>
    </location>
</feature>
<dbReference type="Proteomes" id="UP000016935">
    <property type="component" value="Unassembled WGS sequence"/>
</dbReference>
<dbReference type="GeneID" id="19402730"/>
<feature type="region of interest" description="Disordered" evidence="1">
    <location>
        <begin position="53"/>
        <end position="85"/>
    </location>
</feature>
<proteinExistence type="predicted"/>
<accession>R0I806</accession>
<sequence length="125" mass="13174">MSGEAEYAIRGGAASRDHAGASASPEWLSMSMIDFLSRSRNGRTTCVMARAGDDGDLMLGRPPLRPGTSLPTHRPSARRPQAGSIARGVAKKQRLHAKALFHVDVATVDTSSGISMSSHPSFPSS</sequence>
<evidence type="ECO:0000313" key="2">
    <source>
        <dbReference type="EMBL" id="EOA81645.1"/>
    </source>
</evidence>
<evidence type="ECO:0000256" key="1">
    <source>
        <dbReference type="SAM" id="MobiDB-lite"/>
    </source>
</evidence>
<reference evidence="2 3" key="1">
    <citation type="journal article" date="2012" name="PLoS Pathog.">
        <title>Diverse lifestyles and strategies of plant pathogenesis encoded in the genomes of eighteen Dothideomycetes fungi.</title>
        <authorList>
            <person name="Ohm R.A."/>
            <person name="Feau N."/>
            <person name="Henrissat B."/>
            <person name="Schoch C.L."/>
            <person name="Horwitz B.A."/>
            <person name="Barry K.W."/>
            <person name="Condon B.J."/>
            <person name="Copeland A.C."/>
            <person name="Dhillon B."/>
            <person name="Glaser F."/>
            <person name="Hesse C.N."/>
            <person name="Kosti I."/>
            <person name="LaButti K."/>
            <person name="Lindquist E.A."/>
            <person name="Lucas S."/>
            <person name="Salamov A.A."/>
            <person name="Bradshaw R.E."/>
            <person name="Ciuffetti L."/>
            <person name="Hamelin R.C."/>
            <person name="Kema G.H.J."/>
            <person name="Lawrence C."/>
            <person name="Scott J.A."/>
            <person name="Spatafora J.W."/>
            <person name="Turgeon B.G."/>
            <person name="de Wit P.J.G.M."/>
            <person name="Zhong S."/>
            <person name="Goodwin S.B."/>
            <person name="Grigoriev I.V."/>
        </authorList>
    </citation>
    <scope>NUCLEOTIDE SEQUENCE [LARGE SCALE GENOMIC DNA]</scope>
    <source>
        <strain evidence="3">28A</strain>
    </source>
</reference>
<dbReference type="AlphaFoldDB" id="R0I806"/>
<keyword evidence="3" id="KW-1185">Reference proteome</keyword>
<gene>
    <name evidence="2" type="ORF">SETTUDRAFT_24032</name>
</gene>
<dbReference type="EMBL" id="KB908866">
    <property type="protein sequence ID" value="EOA81645.1"/>
    <property type="molecule type" value="Genomic_DNA"/>
</dbReference>
<dbReference type="HOGENOM" id="CLU_1994019_0_0_1"/>
<reference evidence="2 3" key="2">
    <citation type="journal article" date="2013" name="PLoS Genet.">
        <title>Comparative genome structure, secondary metabolite, and effector coding capacity across Cochliobolus pathogens.</title>
        <authorList>
            <person name="Condon B.J."/>
            <person name="Leng Y."/>
            <person name="Wu D."/>
            <person name="Bushley K.E."/>
            <person name="Ohm R.A."/>
            <person name="Otillar R."/>
            <person name="Martin J."/>
            <person name="Schackwitz W."/>
            <person name="Grimwood J."/>
            <person name="MohdZainudin N."/>
            <person name="Xue C."/>
            <person name="Wang R."/>
            <person name="Manning V.A."/>
            <person name="Dhillon B."/>
            <person name="Tu Z.J."/>
            <person name="Steffenson B.J."/>
            <person name="Salamov A."/>
            <person name="Sun H."/>
            <person name="Lowry S."/>
            <person name="LaButti K."/>
            <person name="Han J."/>
            <person name="Copeland A."/>
            <person name="Lindquist E."/>
            <person name="Barry K."/>
            <person name="Schmutz J."/>
            <person name="Baker S.E."/>
            <person name="Ciuffetti L.M."/>
            <person name="Grigoriev I.V."/>
            <person name="Zhong S."/>
            <person name="Turgeon B.G."/>
        </authorList>
    </citation>
    <scope>NUCLEOTIDE SEQUENCE [LARGE SCALE GENOMIC DNA]</scope>
    <source>
        <strain evidence="3">28A</strain>
    </source>
</reference>
<evidence type="ECO:0000313" key="3">
    <source>
        <dbReference type="Proteomes" id="UP000016935"/>
    </source>
</evidence>
<organism evidence="2 3">
    <name type="scientific">Exserohilum turcicum (strain 28A)</name>
    <name type="common">Northern leaf blight fungus</name>
    <name type="synonym">Setosphaeria turcica</name>
    <dbReference type="NCBI Taxonomy" id="671987"/>
    <lineage>
        <taxon>Eukaryota</taxon>
        <taxon>Fungi</taxon>
        <taxon>Dikarya</taxon>
        <taxon>Ascomycota</taxon>
        <taxon>Pezizomycotina</taxon>
        <taxon>Dothideomycetes</taxon>
        <taxon>Pleosporomycetidae</taxon>
        <taxon>Pleosporales</taxon>
        <taxon>Pleosporineae</taxon>
        <taxon>Pleosporaceae</taxon>
        <taxon>Exserohilum</taxon>
    </lineage>
</organism>
<protein>
    <submittedName>
        <fullName evidence="2">Uncharacterized protein</fullName>
    </submittedName>
</protein>